<evidence type="ECO:0000313" key="1">
    <source>
        <dbReference type="EMBL" id="SET64708.1"/>
    </source>
</evidence>
<keyword evidence="2" id="KW-1185">Reference proteome</keyword>
<protein>
    <submittedName>
        <fullName evidence="1">Uncharacterized protein</fullName>
    </submittedName>
</protein>
<accession>A0A1I0G4B4</accession>
<sequence>MNSDKKQETYIKPSRVEILRSVTTSTALETGHSSEKLASSFEEKRKQYAHLRLAT</sequence>
<dbReference type="Proteomes" id="UP000242642">
    <property type="component" value="Unassembled WGS sequence"/>
</dbReference>
<organism evidence="1 2">
    <name type="scientific">Thorsellia anophelis DSM 18579</name>
    <dbReference type="NCBI Taxonomy" id="1123402"/>
    <lineage>
        <taxon>Bacteria</taxon>
        <taxon>Pseudomonadati</taxon>
        <taxon>Pseudomonadota</taxon>
        <taxon>Gammaproteobacteria</taxon>
        <taxon>Enterobacterales</taxon>
        <taxon>Thorselliaceae</taxon>
        <taxon>Thorsellia</taxon>
    </lineage>
</organism>
<name>A0A1I0G4B4_9GAMM</name>
<evidence type="ECO:0000313" key="2">
    <source>
        <dbReference type="Proteomes" id="UP000242642"/>
    </source>
</evidence>
<dbReference type="EMBL" id="FOHV01000057">
    <property type="protein sequence ID" value="SET64708.1"/>
    <property type="molecule type" value="Genomic_DNA"/>
</dbReference>
<gene>
    <name evidence="1" type="ORF">SAMN02583745_02962</name>
</gene>
<dbReference type="AlphaFoldDB" id="A0A1I0G4B4"/>
<proteinExistence type="predicted"/>
<dbReference type="RefSeq" id="WP_177168704.1">
    <property type="nucleotide sequence ID" value="NZ_FOHV01000057.1"/>
</dbReference>
<reference evidence="2" key="1">
    <citation type="submission" date="2016-10" db="EMBL/GenBank/DDBJ databases">
        <authorList>
            <person name="Varghese N."/>
            <person name="Submissions S."/>
        </authorList>
    </citation>
    <scope>NUCLEOTIDE SEQUENCE [LARGE SCALE GENOMIC DNA]</scope>
    <source>
        <strain evidence="2">DSM 18579</strain>
    </source>
</reference>